<feature type="transmembrane region" description="Helical" evidence="5">
    <location>
        <begin position="39"/>
        <end position="61"/>
    </location>
</feature>
<gene>
    <name evidence="7" type="ORF">CBW24_08360</name>
</gene>
<evidence type="ECO:0000256" key="3">
    <source>
        <dbReference type="ARBA" id="ARBA00022989"/>
    </source>
</evidence>
<dbReference type="OrthoDB" id="9810614at2"/>
<organism evidence="7 8">
    <name type="scientific">Pacificitalea manganoxidans</name>
    <dbReference type="NCBI Taxonomy" id="1411902"/>
    <lineage>
        <taxon>Bacteria</taxon>
        <taxon>Pseudomonadati</taxon>
        <taxon>Pseudomonadota</taxon>
        <taxon>Alphaproteobacteria</taxon>
        <taxon>Rhodobacterales</taxon>
        <taxon>Paracoccaceae</taxon>
        <taxon>Pacificitalea</taxon>
    </lineage>
</organism>
<comment type="subcellular location">
    <subcellularLocation>
        <location evidence="1">Membrane</location>
    </subcellularLocation>
</comment>
<evidence type="ECO:0000256" key="4">
    <source>
        <dbReference type="ARBA" id="ARBA00023136"/>
    </source>
</evidence>
<dbReference type="InterPro" id="IPR036259">
    <property type="entry name" value="MFS_trans_sf"/>
</dbReference>
<feature type="transmembrane region" description="Helical" evidence="5">
    <location>
        <begin position="73"/>
        <end position="91"/>
    </location>
</feature>
<feature type="transmembrane region" description="Helical" evidence="5">
    <location>
        <begin position="324"/>
        <end position="348"/>
    </location>
</feature>
<dbReference type="AlphaFoldDB" id="A0A291LZX2"/>
<feature type="transmembrane region" description="Helical" evidence="5">
    <location>
        <begin position="223"/>
        <end position="244"/>
    </location>
</feature>
<dbReference type="KEGG" id="cmag:CBW24_08360"/>
<evidence type="ECO:0000313" key="8">
    <source>
        <dbReference type="Proteomes" id="UP000219050"/>
    </source>
</evidence>
<keyword evidence="8" id="KW-1185">Reference proteome</keyword>
<dbReference type="PANTHER" id="PTHR23521:SF3">
    <property type="entry name" value="MFS TRANSPORTER"/>
    <property type="match status" value="1"/>
</dbReference>
<dbReference type="PROSITE" id="PS50850">
    <property type="entry name" value="MFS"/>
    <property type="match status" value="1"/>
</dbReference>
<accession>A0A291LZX2</accession>
<dbReference type="Pfam" id="PF07690">
    <property type="entry name" value="MFS_1"/>
    <property type="match status" value="1"/>
</dbReference>
<dbReference type="InterPro" id="IPR011701">
    <property type="entry name" value="MFS"/>
</dbReference>
<feature type="transmembrane region" description="Helical" evidence="5">
    <location>
        <begin position="265"/>
        <end position="283"/>
    </location>
</feature>
<dbReference type="SUPFAM" id="SSF103473">
    <property type="entry name" value="MFS general substrate transporter"/>
    <property type="match status" value="1"/>
</dbReference>
<feature type="transmembrane region" description="Helical" evidence="5">
    <location>
        <begin position="354"/>
        <end position="373"/>
    </location>
</feature>
<evidence type="ECO:0000313" key="7">
    <source>
        <dbReference type="EMBL" id="ATI42015.1"/>
    </source>
</evidence>
<name>A0A291LZX2_9RHOB</name>
<evidence type="ECO:0000256" key="2">
    <source>
        <dbReference type="ARBA" id="ARBA00022692"/>
    </source>
</evidence>
<evidence type="ECO:0000256" key="5">
    <source>
        <dbReference type="SAM" id="Phobius"/>
    </source>
</evidence>
<keyword evidence="3 5" id="KW-1133">Transmembrane helix</keyword>
<reference evidence="7 8" key="1">
    <citation type="submission" date="2017-05" db="EMBL/GenBank/DDBJ databases">
        <title>Comparative genomic and metabolic analysis of manganese-oxidizing mechanisms in Celeribater manganoxidans DY25T: its adaption to the environment of polymetallic nodule.</title>
        <authorList>
            <person name="Wang X."/>
        </authorList>
    </citation>
    <scope>NUCLEOTIDE SEQUENCE [LARGE SCALE GENOMIC DNA]</scope>
    <source>
        <strain evidence="7 8">DY25</strain>
    </source>
</reference>
<keyword evidence="4 5" id="KW-0472">Membrane</keyword>
<feature type="transmembrane region" description="Helical" evidence="5">
    <location>
        <begin position="289"/>
        <end position="312"/>
    </location>
</feature>
<dbReference type="GO" id="GO:0005886">
    <property type="term" value="C:plasma membrane"/>
    <property type="evidence" value="ECO:0007669"/>
    <property type="project" value="TreeGrafter"/>
</dbReference>
<dbReference type="Gene3D" id="1.20.1250.20">
    <property type="entry name" value="MFS general substrate transporter like domains"/>
    <property type="match status" value="2"/>
</dbReference>
<feature type="transmembrane region" description="Helical" evidence="5">
    <location>
        <begin position="97"/>
        <end position="119"/>
    </location>
</feature>
<dbReference type="GO" id="GO:0022857">
    <property type="term" value="F:transmembrane transporter activity"/>
    <property type="evidence" value="ECO:0007669"/>
    <property type="project" value="InterPro"/>
</dbReference>
<evidence type="ECO:0000256" key="1">
    <source>
        <dbReference type="ARBA" id="ARBA00004370"/>
    </source>
</evidence>
<feature type="domain" description="Major facilitator superfamily (MFS) profile" evidence="6">
    <location>
        <begin position="199"/>
        <end position="436"/>
    </location>
</feature>
<sequence length="436" mass="45844">MIQVLVSTWALLLGILLLLVGNGVQGTLLGVRGGIEGFSTLAMSIVMSGYFVGFLGGSRLAPAMIRRVGHIRVFAALGSMISAILILYPAFAHPISWTLGRILIGFCFSAVYVTAESWLNNSVDNANRGKALSLYMITQSAGIVIAQGLLVLGDPSGFILFVIPSVLVSISFTPILLSVAPTPAFATTKPMSLRQLYSISPLGCIGIFLLGGMYSAMLGMASVFGSAAGLSVAQISSFVAALYLGGLCCQFPIGWMSDRLDRRGLILWISVIGAAVSALGMMFGASSYVVLLIVAFGVGGMTNPLYALLIAYTNDYLDPEDMAAASGGLLFLNGLGAIAGPILTGWIMAQVGPYGFFLFIGLLMAALALYAAWRMTQRQSPSSVETVSYAPILPSATPVVAELVQEVFIENQEEVVSDAQDAAELEYAEREAAGGR</sequence>
<proteinExistence type="predicted"/>
<protein>
    <submittedName>
        <fullName evidence="7">MFS transporter</fullName>
    </submittedName>
</protein>
<feature type="transmembrane region" description="Helical" evidence="5">
    <location>
        <begin position="196"/>
        <end position="217"/>
    </location>
</feature>
<dbReference type="InterPro" id="IPR047200">
    <property type="entry name" value="MFS_YcaD-like"/>
</dbReference>
<dbReference type="RefSeq" id="WP_097373297.1">
    <property type="nucleotide sequence ID" value="NZ_CP021404.1"/>
</dbReference>
<keyword evidence="2 5" id="KW-0812">Transmembrane</keyword>
<dbReference type="InterPro" id="IPR020846">
    <property type="entry name" value="MFS_dom"/>
</dbReference>
<dbReference type="CDD" id="cd17477">
    <property type="entry name" value="MFS_YcaD_like"/>
    <property type="match status" value="1"/>
</dbReference>
<dbReference type="Proteomes" id="UP000219050">
    <property type="component" value="Chromosome"/>
</dbReference>
<feature type="transmembrane region" description="Helical" evidence="5">
    <location>
        <begin position="131"/>
        <end position="152"/>
    </location>
</feature>
<dbReference type="PANTHER" id="PTHR23521">
    <property type="entry name" value="TRANSPORTER MFS SUPERFAMILY"/>
    <property type="match status" value="1"/>
</dbReference>
<dbReference type="Pfam" id="PF00083">
    <property type="entry name" value="Sugar_tr"/>
    <property type="match status" value="1"/>
</dbReference>
<feature type="transmembrane region" description="Helical" evidence="5">
    <location>
        <begin position="158"/>
        <end position="184"/>
    </location>
</feature>
<evidence type="ECO:0000259" key="6">
    <source>
        <dbReference type="PROSITE" id="PS50850"/>
    </source>
</evidence>
<dbReference type="InterPro" id="IPR005828">
    <property type="entry name" value="MFS_sugar_transport-like"/>
</dbReference>
<dbReference type="EMBL" id="CP021404">
    <property type="protein sequence ID" value="ATI42015.1"/>
    <property type="molecule type" value="Genomic_DNA"/>
</dbReference>